<dbReference type="PANTHER" id="PTHR14969:SF13">
    <property type="entry name" value="AT30094P"/>
    <property type="match status" value="1"/>
</dbReference>
<sequence>MTMTSILQYLNSVDQSVFLFFNGFHNSFFDTLMWQVSNRWVWVPMYIAIVVANVLHFRSDWRKLIGVISVFLIAFALSDYLCVQLIRPWIARPRPAQDDSVIWQLVHIVNDYRGGHYGTPSSHATNTYMLAMLTMLFFRRRKLTLFTFVWATLQSYSRIYLGVHYPGDILLGGVLGISVALVCYGIYRWMMREDGCKCCPYLQLVEYTGLLILLALVVSAFVTPYLDCLLAVL</sequence>
<dbReference type="PANTHER" id="PTHR14969">
    <property type="entry name" value="SPHINGOSINE-1-PHOSPHATE PHOSPHOHYDROLASE"/>
    <property type="match status" value="1"/>
</dbReference>
<name>A0AB33IRQ5_9BACT</name>
<feature type="transmembrane region" description="Helical" evidence="1">
    <location>
        <begin position="207"/>
        <end position="226"/>
    </location>
</feature>
<keyword evidence="1" id="KW-0472">Membrane</keyword>
<evidence type="ECO:0000256" key="1">
    <source>
        <dbReference type="SAM" id="Phobius"/>
    </source>
</evidence>
<feature type="domain" description="Phosphatidic acid phosphatase type 2/haloperoxidase" evidence="2">
    <location>
        <begin position="68"/>
        <end position="184"/>
    </location>
</feature>
<dbReference type="AlphaFoldDB" id="A0AB33IRQ5"/>
<dbReference type="Gene3D" id="1.20.144.10">
    <property type="entry name" value="Phosphatidic acid phosphatase type 2/haloperoxidase"/>
    <property type="match status" value="1"/>
</dbReference>
<dbReference type="InterPro" id="IPR000326">
    <property type="entry name" value="PAP2/HPO"/>
</dbReference>
<evidence type="ECO:0000259" key="2">
    <source>
        <dbReference type="SMART" id="SM00014"/>
    </source>
</evidence>
<dbReference type="SMART" id="SM00014">
    <property type="entry name" value="acidPPc"/>
    <property type="match status" value="1"/>
</dbReference>
<proteinExistence type="predicted"/>
<reference evidence="3" key="1">
    <citation type="submission" date="2024-07" db="EMBL/GenBank/DDBJ databases">
        <title>Complete genome sequence of Prevotella sp. YM-2024 GTC17254.</title>
        <authorList>
            <person name="Hayashi M."/>
            <person name="Muto Y."/>
            <person name="Tanaka K."/>
            <person name="Niwa H."/>
        </authorList>
    </citation>
    <scope>NUCLEOTIDE SEQUENCE</scope>
    <source>
        <strain evidence="3">GTC17254</strain>
    </source>
</reference>
<evidence type="ECO:0000313" key="3">
    <source>
        <dbReference type="EMBL" id="BFO72436.1"/>
    </source>
</evidence>
<feature type="transmembrane region" description="Helical" evidence="1">
    <location>
        <begin position="169"/>
        <end position="187"/>
    </location>
</feature>
<keyword evidence="1" id="KW-1133">Transmembrane helix</keyword>
<dbReference type="InterPro" id="IPR036938">
    <property type="entry name" value="PAP2/HPO_sf"/>
</dbReference>
<accession>A0AB33IRQ5</accession>
<organism evidence="3">
    <name type="scientific">Prevotella sp. GTC17254</name>
    <dbReference type="NCBI Taxonomy" id="3236794"/>
    <lineage>
        <taxon>Bacteria</taxon>
        <taxon>Pseudomonadati</taxon>
        <taxon>Bacteroidota</taxon>
        <taxon>Bacteroidia</taxon>
        <taxon>Bacteroidales</taxon>
        <taxon>Prevotellaceae</taxon>
        <taxon>Prevotella</taxon>
    </lineage>
</organism>
<dbReference type="Pfam" id="PF01569">
    <property type="entry name" value="PAP2"/>
    <property type="match status" value="1"/>
</dbReference>
<gene>
    <name evidence="3" type="ORF">GTC17254_00330</name>
</gene>
<protein>
    <submittedName>
        <fullName evidence="3">Phosphatase PAP2 family protein</fullName>
    </submittedName>
</protein>
<dbReference type="EMBL" id="AP035786">
    <property type="protein sequence ID" value="BFO72436.1"/>
    <property type="molecule type" value="Genomic_DNA"/>
</dbReference>
<dbReference type="SUPFAM" id="SSF48317">
    <property type="entry name" value="Acid phosphatase/Vanadium-dependent haloperoxidase"/>
    <property type="match status" value="1"/>
</dbReference>
<keyword evidence="1" id="KW-0812">Transmembrane</keyword>
<feature type="transmembrane region" description="Helical" evidence="1">
    <location>
        <begin position="64"/>
        <end position="86"/>
    </location>
</feature>
<feature type="transmembrane region" description="Helical" evidence="1">
    <location>
        <begin position="40"/>
        <end position="57"/>
    </location>
</feature>